<organism evidence="9 10">
    <name type="scientific">Frankliniella fusca</name>
    <dbReference type="NCBI Taxonomy" id="407009"/>
    <lineage>
        <taxon>Eukaryota</taxon>
        <taxon>Metazoa</taxon>
        <taxon>Ecdysozoa</taxon>
        <taxon>Arthropoda</taxon>
        <taxon>Hexapoda</taxon>
        <taxon>Insecta</taxon>
        <taxon>Pterygota</taxon>
        <taxon>Neoptera</taxon>
        <taxon>Paraneoptera</taxon>
        <taxon>Thysanoptera</taxon>
        <taxon>Terebrantia</taxon>
        <taxon>Thripoidea</taxon>
        <taxon>Thripidae</taxon>
        <taxon>Frankliniella</taxon>
    </lineage>
</organism>
<dbReference type="GO" id="GO:0016459">
    <property type="term" value="C:myosin complex"/>
    <property type="evidence" value="ECO:0007669"/>
    <property type="project" value="UniProtKB-KW"/>
</dbReference>
<keyword evidence="3 6" id="KW-0518">Myosin</keyword>
<evidence type="ECO:0000256" key="2">
    <source>
        <dbReference type="ARBA" id="ARBA00022840"/>
    </source>
</evidence>
<evidence type="ECO:0000256" key="6">
    <source>
        <dbReference type="PROSITE-ProRule" id="PRU00782"/>
    </source>
</evidence>
<sequence length="875" mass="94175">AKSDEQLATEKEWLDAEKLWLVHRKGFTAAQGGQRAPQQQGQDGDDDAANRLHVRVEATQEVLTVDDDDVERANPPQFDRCEDLAQLRYLNESSALHTLRQRYASNLVHTYAGPALLAVNPTVPLAIYSEKVAHMFRGCKPEDMPPHIYAAAQAAYRGALASRRDHSLVFQGRSGAGKTSNFRHALHYLVLAAGSVNKVLTPEKLSSVWTLLEAFGNARTALNANATRFSQIFSLDLDQSGQIASASLQLLLAERWRVARRPAGESNFHILYRLLAGAEGALRRELQLDAVYGADSNAFVAPLRRLEEKQKAELEFSRVCSAMSLLGVTDAEQRVIWSVLAAIYHLGFAGAVKADKSQRWQFASPQAAARAALLLGVPVEELARSLFGSPGGSGATSTPQSGSPSSGAGAAGGRHGGSYRTPSPSPSERSVSLGLDRGELTGVDALEGFVVGLYAEVFGAVGALINRSLASQANTVVSLLLLDCPGLQNPASCGSQAGASFHDLCHNYLAERLQLLFHHAELVAPRDRYIQEGVECDAGEADADLEGSTAPLVAMIDRPPAAGAGGMLRSSQTDLRRAGGEQERRGLLWLLEEEANQLGASDGSFVDRLFSHYGDRDHQTLLRKAPGTNQFVLQHLQGTNPVLYSASGWLKSSRENPTTRAAAALLQESGKEETSKLFVSCRGAGISSTLGGSVVCGAAGLGGEAGGGTLRRASSIRRTLNAGTAAIKRRSVALQVKFTVDGLIETLRRTRIRFVFCFLPHHNAGLLGDARRDSLGAGLLPSSPNSSTVSTDEALMNIPLMRSQLRGAQILSAVRMHKQGFPKFLPLWEFRRRFRLLAPPDARPASPVDDERKTGQELVVGMDLEPTQFRIGLSQ</sequence>
<dbReference type="GO" id="GO:0005524">
    <property type="term" value="F:ATP binding"/>
    <property type="evidence" value="ECO:0007669"/>
    <property type="project" value="UniProtKB-UniRule"/>
</dbReference>
<feature type="compositionally biased region" description="Low complexity" evidence="7">
    <location>
        <begin position="395"/>
        <end position="408"/>
    </location>
</feature>
<comment type="caution">
    <text evidence="9">The sequence shown here is derived from an EMBL/GenBank/DDBJ whole genome shotgun (WGS) entry which is preliminary data.</text>
</comment>
<dbReference type="InterPro" id="IPR036961">
    <property type="entry name" value="Kinesin_motor_dom_sf"/>
</dbReference>
<dbReference type="CDD" id="cd01386">
    <property type="entry name" value="MYSc_Myo18"/>
    <property type="match status" value="1"/>
</dbReference>
<keyword evidence="2 6" id="KW-0067">ATP-binding</keyword>
<comment type="caution">
    <text evidence="6">Lacks conserved residue(s) required for the propagation of feature annotation.</text>
</comment>
<dbReference type="EMBL" id="JAHWGI010001444">
    <property type="protein sequence ID" value="KAK3933369.1"/>
    <property type="molecule type" value="Genomic_DNA"/>
</dbReference>
<proteinExistence type="inferred from homology"/>
<dbReference type="InterPro" id="IPR027417">
    <property type="entry name" value="P-loop_NTPase"/>
</dbReference>
<gene>
    <name evidence="9" type="ORF">KUF71_017957</name>
</gene>
<dbReference type="GO" id="GO:0051015">
    <property type="term" value="F:actin filament binding"/>
    <property type="evidence" value="ECO:0007669"/>
    <property type="project" value="TreeGrafter"/>
</dbReference>
<evidence type="ECO:0000313" key="9">
    <source>
        <dbReference type="EMBL" id="KAK3933369.1"/>
    </source>
</evidence>
<evidence type="ECO:0000256" key="4">
    <source>
        <dbReference type="ARBA" id="ARBA00023175"/>
    </source>
</evidence>
<evidence type="ECO:0000313" key="10">
    <source>
        <dbReference type="Proteomes" id="UP001219518"/>
    </source>
</evidence>
<dbReference type="GO" id="GO:0007015">
    <property type="term" value="P:actin filament organization"/>
    <property type="evidence" value="ECO:0007669"/>
    <property type="project" value="TreeGrafter"/>
</dbReference>
<dbReference type="SUPFAM" id="SSF52540">
    <property type="entry name" value="P-loop containing nucleoside triphosphate hydrolases"/>
    <property type="match status" value="1"/>
</dbReference>
<keyword evidence="5 6" id="KW-0009">Actin-binding</keyword>
<dbReference type="InterPro" id="IPR001609">
    <property type="entry name" value="Myosin_head_motor_dom-like"/>
</dbReference>
<feature type="region of interest" description="Disordered" evidence="7">
    <location>
        <begin position="388"/>
        <end position="433"/>
    </location>
</feature>
<reference evidence="9" key="2">
    <citation type="journal article" date="2023" name="BMC Genomics">
        <title>Pest status, molecular evolution, and epigenetic factors derived from the genome assembly of Frankliniella fusca, a thysanopteran phytovirus vector.</title>
        <authorList>
            <person name="Catto M.A."/>
            <person name="Labadie P.E."/>
            <person name="Jacobson A.L."/>
            <person name="Kennedy G.G."/>
            <person name="Srinivasan R."/>
            <person name="Hunt B.G."/>
        </authorList>
    </citation>
    <scope>NUCLEOTIDE SEQUENCE</scope>
    <source>
        <strain evidence="9">PL_HMW_Pooled</strain>
    </source>
</reference>
<protein>
    <submittedName>
        <fullName evidence="9">Unconventional myosin-XVIIIa</fullName>
    </submittedName>
</protein>
<dbReference type="Pfam" id="PF00063">
    <property type="entry name" value="Myosin_head"/>
    <property type="match status" value="2"/>
</dbReference>
<dbReference type="PANTHER" id="PTHR13140:SF706">
    <property type="entry name" value="DILUTE CLASS UNCONVENTIONAL MYOSIN, ISOFORM C"/>
    <property type="match status" value="1"/>
</dbReference>
<keyword evidence="10" id="KW-1185">Reference proteome</keyword>
<evidence type="ECO:0000256" key="1">
    <source>
        <dbReference type="ARBA" id="ARBA00022741"/>
    </source>
</evidence>
<dbReference type="InterPro" id="IPR036064">
    <property type="entry name" value="MYSc_Myo18"/>
</dbReference>
<evidence type="ECO:0000256" key="5">
    <source>
        <dbReference type="ARBA" id="ARBA00023203"/>
    </source>
</evidence>
<dbReference type="PANTHER" id="PTHR13140">
    <property type="entry name" value="MYOSIN"/>
    <property type="match status" value="1"/>
</dbReference>
<dbReference type="Gene3D" id="1.20.58.530">
    <property type="match status" value="1"/>
</dbReference>
<feature type="non-terminal residue" evidence="9">
    <location>
        <position position="1"/>
    </location>
</feature>
<evidence type="ECO:0000256" key="3">
    <source>
        <dbReference type="ARBA" id="ARBA00023123"/>
    </source>
</evidence>
<dbReference type="PROSITE" id="PS51456">
    <property type="entry name" value="MYOSIN_MOTOR"/>
    <property type="match status" value="1"/>
</dbReference>
<dbReference type="Proteomes" id="UP001219518">
    <property type="component" value="Unassembled WGS sequence"/>
</dbReference>
<keyword evidence="4 6" id="KW-0505">Motor protein</keyword>
<dbReference type="Gene3D" id="1.20.120.720">
    <property type="entry name" value="Myosin VI head, motor domain, U50 subdomain"/>
    <property type="match status" value="1"/>
</dbReference>
<dbReference type="GO" id="GO:0000146">
    <property type="term" value="F:microfilament motor activity"/>
    <property type="evidence" value="ECO:0007669"/>
    <property type="project" value="TreeGrafter"/>
</dbReference>
<name>A0AAE1I7U0_9NEOP</name>
<evidence type="ECO:0000259" key="8">
    <source>
        <dbReference type="PROSITE" id="PS51456"/>
    </source>
</evidence>
<feature type="binding site" evidence="6">
    <location>
        <begin position="172"/>
        <end position="179"/>
    </location>
    <ligand>
        <name>ATP</name>
        <dbReference type="ChEBI" id="CHEBI:30616"/>
    </ligand>
</feature>
<accession>A0AAE1I7U0</accession>
<dbReference type="AlphaFoldDB" id="A0AAE1I7U0"/>
<reference evidence="9" key="1">
    <citation type="submission" date="2021-07" db="EMBL/GenBank/DDBJ databases">
        <authorList>
            <person name="Catto M.A."/>
            <person name="Jacobson A."/>
            <person name="Kennedy G."/>
            <person name="Labadie P."/>
            <person name="Hunt B.G."/>
            <person name="Srinivasan R."/>
        </authorList>
    </citation>
    <scope>NUCLEOTIDE SEQUENCE</scope>
    <source>
        <strain evidence="9">PL_HMW_Pooled</strain>
        <tissue evidence="9">Head</tissue>
    </source>
</reference>
<feature type="compositionally biased region" description="Polar residues" evidence="7">
    <location>
        <begin position="420"/>
        <end position="430"/>
    </location>
</feature>
<dbReference type="GO" id="GO:0016020">
    <property type="term" value="C:membrane"/>
    <property type="evidence" value="ECO:0007669"/>
    <property type="project" value="TreeGrafter"/>
</dbReference>
<dbReference type="Gene3D" id="3.40.850.10">
    <property type="entry name" value="Kinesin motor domain"/>
    <property type="match status" value="1"/>
</dbReference>
<dbReference type="GO" id="GO:0005737">
    <property type="term" value="C:cytoplasm"/>
    <property type="evidence" value="ECO:0007669"/>
    <property type="project" value="TreeGrafter"/>
</dbReference>
<dbReference type="PRINTS" id="PR00193">
    <property type="entry name" value="MYOSINHEAVY"/>
</dbReference>
<dbReference type="SMART" id="SM00242">
    <property type="entry name" value="MYSc"/>
    <property type="match status" value="1"/>
</dbReference>
<feature type="non-terminal residue" evidence="9">
    <location>
        <position position="875"/>
    </location>
</feature>
<keyword evidence="1 6" id="KW-0547">Nucleotide-binding</keyword>
<comment type="similarity">
    <text evidence="6">Belongs to the TRAFAC class myosin-kinesin ATPase superfamily. Myosin family.</text>
</comment>
<evidence type="ECO:0000256" key="7">
    <source>
        <dbReference type="SAM" id="MobiDB-lite"/>
    </source>
</evidence>
<feature type="domain" description="Myosin motor" evidence="8">
    <location>
        <begin position="79"/>
        <end position="875"/>
    </location>
</feature>